<evidence type="ECO:0000256" key="2">
    <source>
        <dbReference type="ARBA" id="ARBA00006143"/>
    </source>
</evidence>
<evidence type="ECO:0000256" key="1">
    <source>
        <dbReference type="ARBA" id="ARBA00004141"/>
    </source>
</evidence>
<comment type="similarity">
    <text evidence="2">Belongs to the DsbD family.</text>
</comment>
<proteinExistence type="inferred from homology"/>
<feature type="transmembrane region" description="Helical" evidence="7">
    <location>
        <begin position="6"/>
        <end position="23"/>
    </location>
</feature>
<dbReference type="InterPro" id="IPR051790">
    <property type="entry name" value="Cytochrome_c-biogenesis_DsbD"/>
</dbReference>
<comment type="subcellular location">
    <subcellularLocation>
        <location evidence="1">Membrane</location>
        <topology evidence="1">Multi-pass membrane protein</topology>
    </subcellularLocation>
</comment>
<feature type="domain" description="Cytochrome C biogenesis protein transmembrane" evidence="8">
    <location>
        <begin position="3"/>
        <end position="205"/>
    </location>
</feature>
<name>A0ABU9IWK8_9GAMM</name>
<keyword evidence="6 7" id="KW-0472">Membrane</keyword>
<evidence type="ECO:0000259" key="8">
    <source>
        <dbReference type="Pfam" id="PF02683"/>
    </source>
</evidence>
<dbReference type="PANTHER" id="PTHR31272:SF9">
    <property type="entry name" value="BLL1027 PROTEIN"/>
    <property type="match status" value="1"/>
</dbReference>
<protein>
    <submittedName>
        <fullName evidence="9">Cytochrome c biogenesis CcdA family protein</fullName>
    </submittedName>
</protein>
<evidence type="ECO:0000256" key="7">
    <source>
        <dbReference type="SAM" id="Phobius"/>
    </source>
</evidence>
<evidence type="ECO:0000256" key="5">
    <source>
        <dbReference type="ARBA" id="ARBA00022989"/>
    </source>
</evidence>
<evidence type="ECO:0000256" key="6">
    <source>
        <dbReference type="ARBA" id="ARBA00023136"/>
    </source>
</evidence>
<dbReference type="Pfam" id="PF02683">
    <property type="entry name" value="DsbD_TM"/>
    <property type="match status" value="1"/>
</dbReference>
<dbReference type="RefSeq" id="WP_341724517.1">
    <property type="nucleotide sequence ID" value="NZ_JBBWWT010000001.1"/>
</dbReference>
<feature type="transmembrane region" description="Helical" evidence="7">
    <location>
        <begin position="117"/>
        <end position="140"/>
    </location>
</feature>
<evidence type="ECO:0000256" key="3">
    <source>
        <dbReference type="ARBA" id="ARBA00022692"/>
    </source>
</evidence>
<comment type="caution">
    <text evidence="9">The sequence shown here is derived from an EMBL/GenBank/DDBJ whole genome shotgun (WGS) entry which is preliminary data.</text>
</comment>
<dbReference type="Proteomes" id="UP001459204">
    <property type="component" value="Unassembled WGS sequence"/>
</dbReference>
<dbReference type="InterPro" id="IPR003834">
    <property type="entry name" value="Cyt_c_assmbl_TM_dom"/>
</dbReference>
<feature type="transmembrane region" description="Helical" evidence="7">
    <location>
        <begin position="35"/>
        <end position="57"/>
    </location>
</feature>
<dbReference type="PANTHER" id="PTHR31272">
    <property type="entry name" value="CYTOCHROME C-TYPE BIOGENESIS PROTEIN HI_1454-RELATED"/>
    <property type="match status" value="1"/>
</dbReference>
<reference evidence="9 10" key="1">
    <citation type="submission" date="2024-04" db="EMBL/GenBank/DDBJ databases">
        <title>Draft genome sequence of Pseudoxanthomonas putridarboris WD12.</title>
        <authorList>
            <person name="Oh J."/>
        </authorList>
    </citation>
    <scope>NUCLEOTIDE SEQUENCE [LARGE SCALE GENOMIC DNA]</scope>
    <source>
        <strain evidence="9 10">WD12</strain>
    </source>
</reference>
<keyword evidence="4" id="KW-0201">Cytochrome c-type biogenesis</keyword>
<keyword evidence="5 7" id="KW-1133">Transmembrane helix</keyword>
<accession>A0ABU9IWK8</accession>
<dbReference type="EMBL" id="JBBWWT010000001">
    <property type="protein sequence ID" value="MEL1263337.1"/>
    <property type="molecule type" value="Genomic_DNA"/>
</dbReference>
<evidence type="ECO:0000313" key="9">
    <source>
        <dbReference type="EMBL" id="MEL1263337.1"/>
    </source>
</evidence>
<keyword evidence="3 7" id="KW-0812">Transmembrane</keyword>
<evidence type="ECO:0000256" key="4">
    <source>
        <dbReference type="ARBA" id="ARBA00022748"/>
    </source>
</evidence>
<evidence type="ECO:0000313" key="10">
    <source>
        <dbReference type="Proteomes" id="UP001459204"/>
    </source>
</evidence>
<feature type="transmembrane region" description="Helical" evidence="7">
    <location>
        <begin position="152"/>
        <end position="173"/>
    </location>
</feature>
<keyword evidence="10" id="KW-1185">Reference proteome</keyword>
<sequence length="229" mass="23700">MAIAAGMATILSPCILPILPIVLATGTGRRREDPLLVIAGFVATFAAGGIAIGVLSASSGALQGIIRSASIVVLLIAGLACFWSAPFDWAVDRMRRWRARRATVATHRLPMGGRIGAFLIGASLGLAWTPCAGPVLASVLSLAASAQAPARATALLGLYALGAGIPMLLVAYGGHWVTSRLVFLQRHAGSLRRLFGALAVAVAVLQLLQYDVLASAWATQWLPSVSQGL</sequence>
<feature type="transmembrane region" description="Helical" evidence="7">
    <location>
        <begin position="69"/>
        <end position="91"/>
    </location>
</feature>
<feature type="transmembrane region" description="Helical" evidence="7">
    <location>
        <begin position="194"/>
        <end position="218"/>
    </location>
</feature>
<gene>
    <name evidence="9" type="ORF">AAD027_03000</name>
</gene>
<organism evidence="9 10">
    <name type="scientific">Pseudoxanthomonas putridarboris</name>
    <dbReference type="NCBI Taxonomy" id="752605"/>
    <lineage>
        <taxon>Bacteria</taxon>
        <taxon>Pseudomonadati</taxon>
        <taxon>Pseudomonadota</taxon>
        <taxon>Gammaproteobacteria</taxon>
        <taxon>Lysobacterales</taxon>
        <taxon>Lysobacteraceae</taxon>
        <taxon>Pseudoxanthomonas</taxon>
    </lineage>
</organism>